<dbReference type="InterPro" id="IPR003180">
    <property type="entry name" value="MPG"/>
</dbReference>
<dbReference type="PANTHER" id="PTHR10429">
    <property type="entry name" value="DNA-3-METHYLADENINE GLYCOSYLASE"/>
    <property type="match status" value="1"/>
</dbReference>
<keyword evidence="2" id="KW-0227">DNA damage</keyword>
<comment type="similarity">
    <text evidence="1">Belongs to the DNA glycosylase MPG family.</text>
</comment>
<sequence>WGVGSAATRRKKEVFLMAPIRLTESFYHRDCLEVAPDLVGKLLMRRLPDGTILQERIAETEAYRGQEDLACHASKGRTPRTELLYRESGVIYVYLCYGMHWLMNVITGEREQPQGVLLRAGAVYNGPAKLTKYLQVDKQFNGDSFLTCPELWIADDGFRPALRTDVRVGIDYAGEYWKNMPWRWIADEK</sequence>
<dbReference type="Gene3D" id="3.10.300.10">
    <property type="entry name" value="Methylpurine-DNA glycosylase (MPG)"/>
    <property type="match status" value="2"/>
</dbReference>
<keyword evidence="6" id="KW-1185">Reference proteome</keyword>
<accession>U2ME44</accession>
<evidence type="ECO:0000256" key="3">
    <source>
        <dbReference type="ARBA" id="ARBA00022801"/>
    </source>
</evidence>
<dbReference type="GO" id="GO:0003677">
    <property type="term" value="F:DNA binding"/>
    <property type="evidence" value="ECO:0007669"/>
    <property type="project" value="InterPro"/>
</dbReference>
<dbReference type="InterPro" id="IPR036995">
    <property type="entry name" value="MPG_sf"/>
</dbReference>
<dbReference type="GO" id="GO:0006284">
    <property type="term" value="P:base-excision repair"/>
    <property type="evidence" value="ECO:0007669"/>
    <property type="project" value="InterPro"/>
</dbReference>
<dbReference type="CDD" id="cd00540">
    <property type="entry name" value="AAG"/>
    <property type="match status" value="1"/>
</dbReference>
<gene>
    <name evidence="5" type="ORF">RUMCAL_00074</name>
</gene>
<dbReference type="SUPFAM" id="SSF50486">
    <property type="entry name" value="FMT C-terminal domain-like"/>
    <property type="match status" value="1"/>
</dbReference>
<dbReference type="HAMAP" id="MF_00527">
    <property type="entry name" value="3MGH"/>
    <property type="match status" value="1"/>
</dbReference>
<evidence type="ECO:0000313" key="5">
    <source>
        <dbReference type="EMBL" id="ERJ97548.1"/>
    </source>
</evidence>
<keyword evidence="4" id="KW-0234">DNA repair</keyword>
<dbReference type="GO" id="GO:0003905">
    <property type="term" value="F:alkylbase DNA N-glycosylase activity"/>
    <property type="evidence" value="ECO:0007669"/>
    <property type="project" value="InterPro"/>
</dbReference>
<dbReference type="NCBIfam" id="TIGR00567">
    <property type="entry name" value="3mg"/>
    <property type="match status" value="1"/>
</dbReference>
<protein>
    <submittedName>
        <fullName evidence="5">DNA-3-methyladenine glycosylase</fullName>
    </submittedName>
</protein>
<dbReference type="PANTHER" id="PTHR10429:SF0">
    <property type="entry name" value="DNA-3-METHYLADENINE GLYCOSYLASE"/>
    <property type="match status" value="1"/>
</dbReference>
<dbReference type="InterPro" id="IPR011034">
    <property type="entry name" value="Formyl_transferase-like_C_sf"/>
</dbReference>
<reference evidence="5 6" key="1">
    <citation type="submission" date="2013-07" db="EMBL/GenBank/DDBJ databases">
        <authorList>
            <person name="Weinstock G."/>
            <person name="Sodergren E."/>
            <person name="Wylie T."/>
            <person name="Fulton L."/>
            <person name="Fulton R."/>
            <person name="Fronick C."/>
            <person name="O'Laughlin M."/>
            <person name="Godfrey J."/>
            <person name="Miner T."/>
            <person name="Herter B."/>
            <person name="Appelbaum E."/>
            <person name="Cordes M."/>
            <person name="Lek S."/>
            <person name="Wollam A."/>
            <person name="Pepin K.H."/>
            <person name="Palsikar V.B."/>
            <person name="Mitreva M."/>
            <person name="Wilson R.K."/>
        </authorList>
    </citation>
    <scope>NUCLEOTIDE SEQUENCE [LARGE SCALE GENOMIC DNA]</scope>
    <source>
        <strain evidence="5 6">ATCC 27760</strain>
    </source>
</reference>
<dbReference type="PATRIC" id="fig|411473.3.peg.64"/>
<evidence type="ECO:0000256" key="2">
    <source>
        <dbReference type="ARBA" id="ARBA00022763"/>
    </source>
</evidence>
<evidence type="ECO:0000256" key="1">
    <source>
        <dbReference type="ARBA" id="ARBA00009232"/>
    </source>
</evidence>
<evidence type="ECO:0000256" key="4">
    <source>
        <dbReference type="ARBA" id="ARBA00023204"/>
    </source>
</evidence>
<comment type="caution">
    <text evidence="5">The sequence shown here is derived from an EMBL/GenBank/DDBJ whole genome shotgun (WGS) entry which is preliminary data.</text>
</comment>
<dbReference type="Proteomes" id="UP000016662">
    <property type="component" value="Unassembled WGS sequence"/>
</dbReference>
<keyword evidence="3" id="KW-0378">Hydrolase</keyword>
<dbReference type="HOGENOM" id="CLU_1430936_0_0_9"/>
<dbReference type="STRING" id="411473.RUMCAL_00074"/>
<proteinExistence type="inferred from homology"/>
<feature type="non-terminal residue" evidence="5">
    <location>
        <position position="1"/>
    </location>
</feature>
<dbReference type="EMBL" id="AWVF01000012">
    <property type="protein sequence ID" value="ERJ97548.1"/>
    <property type="molecule type" value="Genomic_DNA"/>
</dbReference>
<dbReference type="Pfam" id="PF02245">
    <property type="entry name" value="Pur_DNA_glyco"/>
    <property type="match status" value="1"/>
</dbReference>
<dbReference type="eggNOG" id="COG2094">
    <property type="taxonomic scope" value="Bacteria"/>
</dbReference>
<dbReference type="AlphaFoldDB" id="U2ME44"/>
<evidence type="ECO:0000313" key="6">
    <source>
        <dbReference type="Proteomes" id="UP000016662"/>
    </source>
</evidence>
<organism evidence="5 6">
    <name type="scientific">Ruminococcus callidus ATCC 27760</name>
    <dbReference type="NCBI Taxonomy" id="411473"/>
    <lineage>
        <taxon>Bacteria</taxon>
        <taxon>Bacillati</taxon>
        <taxon>Bacillota</taxon>
        <taxon>Clostridia</taxon>
        <taxon>Eubacteriales</taxon>
        <taxon>Oscillospiraceae</taxon>
        <taxon>Ruminococcus</taxon>
    </lineage>
</organism>
<name>U2ME44_9FIRM</name>